<dbReference type="EMBL" id="JBHTGR010000001">
    <property type="protein sequence ID" value="MFC7745697.1"/>
    <property type="molecule type" value="Genomic_DNA"/>
</dbReference>
<reference evidence="2" key="1">
    <citation type="journal article" date="2019" name="Int. J. Syst. Evol. Microbiol.">
        <title>The Global Catalogue of Microorganisms (GCM) 10K type strain sequencing project: providing services to taxonomists for standard genome sequencing and annotation.</title>
        <authorList>
            <consortium name="The Broad Institute Genomics Platform"/>
            <consortium name="The Broad Institute Genome Sequencing Center for Infectious Disease"/>
            <person name="Wu L."/>
            <person name="Ma J."/>
        </authorList>
    </citation>
    <scope>NUCLEOTIDE SEQUENCE [LARGE SCALE GENOMIC DNA]</scope>
    <source>
        <strain evidence="2">JCM 30234</strain>
    </source>
</reference>
<evidence type="ECO:0000313" key="1">
    <source>
        <dbReference type="EMBL" id="MFC7745697.1"/>
    </source>
</evidence>
<comment type="caution">
    <text evidence="1">The sequence shown here is derived from an EMBL/GenBank/DDBJ whole genome shotgun (WGS) entry which is preliminary data.</text>
</comment>
<gene>
    <name evidence="1" type="ORF">ACFQU8_00395</name>
</gene>
<dbReference type="InterPro" id="IPR025613">
    <property type="entry name" value="YlbE"/>
</dbReference>
<dbReference type="Proteomes" id="UP001596620">
    <property type="component" value="Unassembled WGS sequence"/>
</dbReference>
<name>A0ABW2UTR7_9BACI</name>
<protein>
    <submittedName>
        <fullName evidence="1">YlbE-like family protein</fullName>
    </submittedName>
</protein>
<organism evidence="1 2">
    <name type="scientific">Lentibacillus kimchii</name>
    <dbReference type="NCBI Taxonomy" id="1542911"/>
    <lineage>
        <taxon>Bacteria</taxon>
        <taxon>Bacillati</taxon>
        <taxon>Bacillota</taxon>
        <taxon>Bacilli</taxon>
        <taxon>Bacillales</taxon>
        <taxon>Bacillaceae</taxon>
        <taxon>Lentibacillus</taxon>
    </lineage>
</organism>
<keyword evidence="2" id="KW-1185">Reference proteome</keyword>
<dbReference type="Pfam" id="PF14003">
    <property type="entry name" value="YlbE"/>
    <property type="match status" value="1"/>
</dbReference>
<evidence type="ECO:0000313" key="2">
    <source>
        <dbReference type="Proteomes" id="UP001596620"/>
    </source>
</evidence>
<sequence>MQPAIYNYLRQNPELHQFVRFNPVWYRYLTKDPQRMQDLEKASKQFHGQTFSQQVNRIENQLQNANMLIHLAQALKE</sequence>
<proteinExistence type="predicted"/>
<accession>A0ABW2UTR7</accession>
<dbReference type="RefSeq" id="WP_382357175.1">
    <property type="nucleotide sequence ID" value="NZ_JBHTGR010000001.1"/>
</dbReference>